<dbReference type="Pfam" id="PF00408">
    <property type="entry name" value="PGM_PMM_IV"/>
    <property type="match status" value="1"/>
</dbReference>
<dbReference type="SUPFAM" id="SSF55957">
    <property type="entry name" value="Phosphoglucomutase, C-terminal domain"/>
    <property type="match status" value="1"/>
</dbReference>
<dbReference type="GO" id="GO:0008966">
    <property type="term" value="F:phosphoglucosamine mutase activity"/>
    <property type="evidence" value="ECO:0007669"/>
    <property type="project" value="UniProtKB-EC"/>
</dbReference>
<comment type="cofactor">
    <cofactor evidence="1">
        <name>Mg(2+)</name>
        <dbReference type="ChEBI" id="CHEBI:18420"/>
    </cofactor>
</comment>
<dbReference type="Gene3D" id="3.30.310.50">
    <property type="entry name" value="Alpha-D-phosphohexomutase, C-terminal domain"/>
    <property type="match status" value="1"/>
</dbReference>
<evidence type="ECO:0000256" key="3">
    <source>
        <dbReference type="ARBA" id="ARBA00022553"/>
    </source>
</evidence>
<dbReference type="Gene3D" id="3.40.120.10">
    <property type="entry name" value="Alpha-D-Glucose-1,6-Bisphosphate, subunit A, domain 3"/>
    <property type="match status" value="3"/>
</dbReference>
<dbReference type="InterPro" id="IPR016055">
    <property type="entry name" value="A-D-PHexomutase_a/b/a-I/II/III"/>
</dbReference>
<feature type="domain" description="Alpha-D-phosphohexomutase alpha/beta/alpha" evidence="11">
    <location>
        <begin position="166"/>
        <end position="251"/>
    </location>
</feature>
<organism evidence="13">
    <name type="scientific">bioreactor metagenome</name>
    <dbReference type="NCBI Taxonomy" id="1076179"/>
    <lineage>
        <taxon>unclassified sequences</taxon>
        <taxon>metagenomes</taxon>
        <taxon>ecological metagenomes</taxon>
    </lineage>
</organism>
<dbReference type="GO" id="GO:0006048">
    <property type="term" value="P:UDP-N-acetylglucosamine biosynthetic process"/>
    <property type="evidence" value="ECO:0007669"/>
    <property type="project" value="TreeGrafter"/>
</dbReference>
<reference evidence="13" key="1">
    <citation type="submission" date="2019-08" db="EMBL/GenBank/DDBJ databases">
        <authorList>
            <person name="Kucharzyk K."/>
            <person name="Murdoch R.W."/>
            <person name="Higgins S."/>
            <person name="Loffler F."/>
        </authorList>
    </citation>
    <scope>NUCLEOTIDE SEQUENCE</scope>
</reference>
<dbReference type="Pfam" id="PF02879">
    <property type="entry name" value="PGM_PMM_II"/>
    <property type="match status" value="1"/>
</dbReference>
<protein>
    <recommendedName>
        <fullName evidence="8">Phosphoglucosamine mutase</fullName>
        <ecNumber evidence="7">5.4.2.10</ecNumber>
    </recommendedName>
</protein>
<evidence type="ECO:0000256" key="6">
    <source>
        <dbReference type="ARBA" id="ARBA00023235"/>
    </source>
</evidence>
<accession>A0A644YNS5</accession>
<proteinExistence type="inferred from homology"/>
<dbReference type="InterPro" id="IPR005845">
    <property type="entry name" value="A-D-PHexomutase_a/b/a-II"/>
</dbReference>
<dbReference type="GO" id="GO:0005829">
    <property type="term" value="C:cytosol"/>
    <property type="evidence" value="ECO:0007669"/>
    <property type="project" value="TreeGrafter"/>
</dbReference>
<dbReference type="FunFam" id="3.40.120.10:FF:000001">
    <property type="entry name" value="Phosphoglucosamine mutase"/>
    <property type="match status" value="1"/>
</dbReference>
<dbReference type="EMBL" id="VSSQ01005695">
    <property type="protein sequence ID" value="MPM30100.1"/>
    <property type="molecule type" value="Genomic_DNA"/>
</dbReference>
<evidence type="ECO:0000256" key="7">
    <source>
        <dbReference type="ARBA" id="ARBA00066330"/>
    </source>
</evidence>
<dbReference type="HAMAP" id="MF_01554_B">
    <property type="entry name" value="GlmM_B"/>
    <property type="match status" value="1"/>
</dbReference>
<dbReference type="GO" id="GO:0009252">
    <property type="term" value="P:peptidoglycan biosynthetic process"/>
    <property type="evidence" value="ECO:0007669"/>
    <property type="project" value="TreeGrafter"/>
</dbReference>
<keyword evidence="5" id="KW-0460">Magnesium</keyword>
<evidence type="ECO:0000256" key="1">
    <source>
        <dbReference type="ARBA" id="ARBA00001946"/>
    </source>
</evidence>
<keyword evidence="4" id="KW-0479">Metal-binding</keyword>
<dbReference type="FunFam" id="3.30.310.50:FF:000001">
    <property type="entry name" value="Phosphoglucosamine mutase"/>
    <property type="match status" value="1"/>
</dbReference>
<comment type="similarity">
    <text evidence="2">Belongs to the phosphohexose mutase family.</text>
</comment>
<feature type="domain" description="Alpha-D-phosphohexomutase alpha/beta/alpha" evidence="10">
    <location>
        <begin position="3"/>
        <end position="131"/>
    </location>
</feature>
<evidence type="ECO:0000259" key="11">
    <source>
        <dbReference type="Pfam" id="PF02879"/>
    </source>
</evidence>
<dbReference type="FunFam" id="3.40.120.10:FF:000002">
    <property type="entry name" value="Phosphoglucosamine mutase"/>
    <property type="match status" value="1"/>
</dbReference>
<dbReference type="PANTHER" id="PTHR42946:SF1">
    <property type="entry name" value="PHOSPHOGLUCOMUTASE (ALPHA-D-GLUCOSE-1,6-BISPHOSPHATE-DEPENDENT)"/>
    <property type="match status" value="1"/>
</dbReference>
<keyword evidence="3" id="KW-0597">Phosphoprotein</keyword>
<evidence type="ECO:0000313" key="13">
    <source>
        <dbReference type="EMBL" id="MPM30100.1"/>
    </source>
</evidence>
<dbReference type="GO" id="GO:0004615">
    <property type="term" value="F:phosphomannomutase activity"/>
    <property type="evidence" value="ECO:0007669"/>
    <property type="project" value="TreeGrafter"/>
</dbReference>
<dbReference type="InterPro" id="IPR005844">
    <property type="entry name" value="A-D-PHexomutase_a/b/a-I"/>
</dbReference>
<evidence type="ECO:0000256" key="2">
    <source>
        <dbReference type="ARBA" id="ARBA00010231"/>
    </source>
</evidence>
<dbReference type="AlphaFoldDB" id="A0A644YNS5"/>
<evidence type="ECO:0000256" key="5">
    <source>
        <dbReference type="ARBA" id="ARBA00022842"/>
    </source>
</evidence>
<dbReference type="InterPro" id="IPR006352">
    <property type="entry name" value="GlmM_bact"/>
</dbReference>
<dbReference type="InterPro" id="IPR005846">
    <property type="entry name" value="A-D-PHexomutase_a/b/a-III"/>
</dbReference>
<comment type="caution">
    <text evidence="13">The sequence shown here is derived from an EMBL/GenBank/DDBJ whole genome shotgun (WGS) entry which is preliminary data.</text>
</comment>
<evidence type="ECO:0000256" key="8">
    <source>
        <dbReference type="ARBA" id="ARBA00068193"/>
    </source>
</evidence>
<sequence>MGKYFGTDGIRGKANENLDVERAFKVGRYLAYYYKQKGKGKILIGKDTRLSSSMFEMALAAGATANGADVFLLGYCPTPAIAYLVMNNDFDCGVMISASHNPYYDNGIKVFNHDGIKLDSNIEGLIEDYIDGKVDIDYCINDQIGHVVNYANGLEVYLTWLQKEYPLNLKGVRLAIDCANGSASTTAVQLLTRLGASIDVIHNDPSGININTKCGSTHPEELQEMVKNGNYDLGLAFDGDADRLIAVNHEGELVTGDHVIYVCAKYLKALGELNKNTAVTTVMANLGLFKALEAAGIQTSITAVGDKYVYEDMVKNDYVIGGEQSGHIIFKRHLTTGDGLQTALNLLKIMVDTKKSIVDLCDGLRIYPQLLVNVPVKDKEAAMKDEDVLKEVDIVSKRLDGNGRILVRTSGTEPLVRVMVEAENDEICHECVYQVVKVLENKFK</sequence>
<dbReference type="PRINTS" id="PR00509">
    <property type="entry name" value="PGMPMM"/>
</dbReference>
<evidence type="ECO:0000259" key="10">
    <source>
        <dbReference type="Pfam" id="PF02878"/>
    </source>
</evidence>
<dbReference type="InterPro" id="IPR005843">
    <property type="entry name" value="A-D-PHexomutase_C"/>
</dbReference>
<dbReference type="InterPro" id="IPR016066">
    <property type="entry name" value="A-D-PHexomutase_CS"/>
</dbReference>
<dbReference type="PANTHER" id="PTHR42946">
    <property type="entry name" value="PHOSPHOHEXOSE MUTASE"/>
    <property type="match status" value="1"/>
</dbReference>
<dbReference type="InterPro" id="IPR005841">
    <property type="entry name" value="Alpha-D-phosphohexomutase_SF"/>
</dbReference>
<evidence type="ECO:0000256" key="4">
    <source>
        <dbReference type="ARBA" id="ARBA00022723"/>
    </source>
</evidence>
<keyword evidence="6 13" id="KW-0413">Isomerase</keyword>
<dbReference type="EC" id="5.4.2.10" evidence="7"/>
<gene>
    <name evidence="13" type="primary">glmM_18</name>
    <name evidence="13" type="ORF">SDC9_76643</name>
</gene>
<dbReference type="GO" id="GO:0005975">
    <property type="term" value="P:carbohydrate metabolic process"/>
    <property type="evidence" value="ECO:0007669"/>
    <property type="project" value="InterPro"/>
</dbReference>
<feature type="domain" description="Alpha-D-phosphohexomutase alpha/beta/alpha" evidence="12">
    <location>
        <begin position="255"/>
        <end position="362"/>
    </location>
</feature>
<dbReference type="GO" id="GO:0000287">
    <property type="term" value="F:magnesium ion binding"/>
    <property type="evidence" value="ECO:0007669"/>
    <property type="project" value="InterPro"/>
</dbReference>
<dbReference type="PROSITE" id="PS00710">
    <property type="entry name" value="PGM_PMM"/>
    <property type="match status" value="1"/>
</dbReference>
<dbReference type="InterPro" id="IPR050060">
    <property type="entry name" value="Phosphoglucosamine_mutase"/>
</dbReference>
<name>A0A644YNS5_9ZZZZ</name>
<dbReference type="Pfam" id="PF02880">
    <property type="entry name" value="PGM_PMM_III"/>
    <property type="match status" value="1"/>
</dbReference>
<dbReference type="CDD" id="cd05802">
    <property type="entry name" value="GlmM"/>
    <property type="match status" value="1"/>
</dbReference>
<feature type="domain" description="Alpha-D-phosphohexomutase C-terminal" evidence="9">
    <location>
        <begin position="371"/>
        <end position="436"/>
    </location>
</feature>
<dbReference type="InterPro" id="IPR036900">
    <property type="entry name" value="A-D-PHexomutase_C_sf"/>
</dbReference>
<dbReference type="SUPFAM" id="SSF53738">
    <property type="entry name" value="Phosphoglucomutase, first 3 domains"/>
    <property type="match status" value="3"/>
</dbReference>
<evidence type="ECO:0000259" key="9">
    <source>
        <dbReference type="Pfam" id="PF00408"/>
    </source>
</evidence>
<dbReference type="Pfam" id="PF02878">
    <property type="entry name" value="PGM_PMM_I"/>
    <property type="match status" value="1"/>
</dbReference>
<dbReference type="NCBIfam" id="TIGR01455">
    <property type="entry name" value="glmM"/>
    <property type="match status" value="1"/>
</dbReference>
<evidence type="ECO:0000259" key="12">
    <source>
        <dbReference type="Pfam" id="PF02880"/>
    </source>
</evidence>